<evidence type="ECO:0000256" key="7">
    <source>
        <dbReference type="ARBA" id="ARBA00022975"/>
    </source>
</evidence>
<protein>
    <recommendedName>
        <fullName evidence="11">Dihydroorotate dehydrogenase B (NAD(+)), electron transfer subunit</fullName>
    </recommendedName>
    <alternativeName>
        <fullName evidence="11">Dihydroorotate oxidase B, electron transfer subunit</fullName>
    </alternativeName>
</protein>
<dbReference type="SUPFAM" id="SSF52343">
    <property type="entry name" value="Ferredoxin reductase-like, C-terminal NADP-linked domain"/>
    <property type="match status" value="1"/>
</dbReference>
<keyword evidence="5 11" id="KW-0479">Metal-binding</keyword>
<comment type="caution">
    <text evidence="11">Lacks conserved residue(s) required for the propagation of feature annotation.</text>
</comment>
<dbReference type="InterPro" id="IPR017938">
    <property type="entry name" value="Riboflavin_synthase-like_b-brl"/>
</dbReference>
<keyword evidence="2 11" id="KW-0813">Transport</keyword>
<evidence type="ECO:0000256" key="4">
    <source>
        <dbReference type="ARBA" id="ARBA00022714"/>
    </source>
</evidence>
<keyword evidence="7 11" id="KW-0665">Pyrimidine biosynthesis</keyword>
<feature type="binding site" evidence="11 12">
    <location>
        <position position="251"/>
    </location>
    <ligand>
        <name>[2Fe-2S] cluster</name>
        <dbReference type="ChEBI" id="CHEBI:190135"/>
    </ligand>
</feature>
<comment type="cofactor">
    <cofactor evidence="11">
        <name>[2Fe-2S] cluster</name>
        <dbReference type="ChEBI" id="CHEBI:190135"/>
    </cofactor>
    <text evidence="11">Binds 1 [2Fe-2S] cluster per subunit.</text>
</comment>
<dbReference type="AlphaFoldDB" id="A0A517YAX1"/>
<dbReference type="GO" id="GO:0009055">
    <property type="term" value="F:electron transfer activity"/>
    <property type="evidence" value="ECO:0007669"/>
    <property type="project" value="UniProtKB-UniRule"/>
</dbReference>
<name>A0A517YAX1_9BACT</name>
<dbReference type="GO" id="GO:0050660">
    <property type="term" value="F:flavin adenine dinucleotide binding"/>
    <property type="evidence" value="ECO:0007669"/>
    <property type="project" value="InterPro"/>
</dbReference>
<evidence type="ECO:0000313" key="15">
    <source>
        <dbReference type="Proteomes" id="UP000315017"/>
    </source>
</evidence>
<dbReference type="InterPro" id="IPR017927">
    <property type="entry name" value="FAD-bd_FR_type"/>
</dbReference>
<dbReference type="Pfam" id="PF10418">
    <property type="entry name" value="DHODB_Fe-S_bind"/>
    <property type="match status" value="1"/>
</dbReference>
<dbReference type="UniPathway" id="UPA00070">
    <property type="reaction ID" value="UER00945"/>
</dbReference>
<dbReference type="EMBL" id="CP036274">
    <property type="protein sequence ID" value="QDU27383.1"/>
    <property type="molecule type" value="Genomic_DNA"/>
</dbReference>
<feature type="domain" description="FAD-binding FR-type" evidence="13">
    <location>
        <begin position="13"/>
        <end position="117"/>
    </location>
</feature>
<comment type="pathway">
    <text evidence="11">Pyrimidine metabolism; UMP biosynthesis via de novo pathway; orotate from (S)-dihydroorotate (NAD(+) route): step 1/1.</text>
</comment>
<dbReference type="InterPro" id="IPR012165">
    <property type="entry name" value="Cyt_c3_hydrogenase_gsu"/>
</dbReference>
<keyword evidence="9 11" id="KW-0408">Iron</keyword>
<dbReference type="PANTHER" id="PTHR43513">
    <property type="entry name" value="DIHYDROOROTATE DEHYDROGENASE B (NAD(+)), ELECTRON TRANSFER SUBUNIT"/>
    <property type="match status" value="1"/>
</dbReference>
<dbReference type="Gene3D" id="2.40.30.10">
    <property type="entry name" value="Translation factors"/>
    <property type="match status" value="1"/>
</dbReference>
<evidence type="ECO:0000256" key="8">
    <source>
        <dbReference type="ARBA" id="ARBA00022982"/>
    </source>
</evidence>
<dbReference type="InterPro" id="IPR001433">
    <property type="entry name" value="OxRdtase_FAD/NAD-bd"/>
</dbReference>
<reference evidence="14 15" key="1">
    <citation type="submission" date="2019-02" db="EMBL/GenBank/DDBJ databases">
        <title>Deep-cultivation of Planctomycetes and their phenomic and genomic characterization uncovers novel biology.</title>
        <authorList>
            <person name="Wiegand S."/>
            <person name="Jogler M."/>
            <person name="Boedeker C."/>
            <person name="Pinto D."/>
            <person name="Vollmers J."/>
            <person name="Rivas-Marin E."/>
            <person name="Kohn T."/>
            <person name="Peeters S.H."/>
            <person name="Heuer A."/>
            <person name="Rast P."/>
            <person name="Oberbeckmann S."/>
            <person name="Bunk B."/>
            <person name="Jeske O."/>
            <person name="Meyerdierks A."/>
            <person name="Storesund J.E."/>
            <person name="Kallscheuer N."/>
            <person name="Luecker S."/>
            <person name="Lage O.M."/>
            <person name="Pohl T."/>
            <person name="Merkel B.J."/>
            <person name="Hornburger P."/>
            <person name="Mueller R.-W."/>
            <person name="Bruemmer F."/>
            <person name="Labrenz M."/>
            <person name="Spormann A.M."/>
            <person name="Op den Camp H."/>
            <person name="Overmann J."/>
            <person name="Amann R."/>
            <person name="Jetten M.S.M."/>
            <person name="Mascher T."/>
            <person name="Medema M.H."/>
            <person name="Devos D.P."/>
            <person name="Kaster A.-K."/>
            <person name="Ovreas L."/>
            <person name="Rohde M."/>
            <person name="Galperin M.Y."/>
            <person name="Jogler C."/>
        </authorList>
    </citation>
    <scope>NUCLEOTIDE SEQUENCE [LARGE SCALE GENOMIC DNA]</scope>
    <source>
        <strain evidence="14 15">ETA_A8</strain>
    </source>
</reference>
<keyword evidence="3 11" id="KW-0285">Flavoprotein</keyword>
<dbReference type="RefSeq" id="WP_145088227.1">
    <property type="nucleotide sequence ID" value="NZ_CP036274.1"/>
</dbReference>
<dbReference type="Gene3D" id="2.10.240.10">
    <property type="entry name" value="Dihydroorotate dehydrogenase, electron transfer subunit"/>
    <property type="match status" value="1"/>
</dbReference>
<evidence type="ECO:0000256" key="10">
    <source>
        <dbReference type="ARBA" id="ARBA00023014"/>
    </source>
</evidence>
<dbReference type="CDD" id="cd06218">
    <property type="entry name" value="DHOD_e_trans"/>
    <property type="match status" value="1"/>
</dbReference>
<feature type="binding site" evidence="11 12">
    <location>
        <position position="256"/>
    </location>
    <ligand>
        <name>[2Fe-2S] cluster</name>
        <dbReference type="ChEBI" id="CHEBI:190135"/>
    </ligand>
</feature>
<dbReference type="KEGG" id="aagg:ETAA8_24700"/>
<dbReference type="PRINTS" id="PR00406">
    <property type="entry name" value="CYTB5RDTASE"/>
</dbReference>
<keyword evidence="15" id="KW-1185">Reference proteome</keyword>
<evidence type="ECO:0000313" key="14">
    <source>
        <dbReference type="EMBL" id="QDU27383.1"/>
    </source>
</evidence>
<dbReference type="HAMAP" id="MF_01211">
    <property type="entry name" value="DHODB_Fe_S_bind"/>
    <property type="match status" value="1"/>
</dbReference>
<dbReference type="Pfam" id="PF00970">
    <property type="entry name" value="FAD_binding_6"/>
    <property type="match status" value="1"/>
</dbReference>
<keyword evidence="6 11" id="KW-0274">FAD</keyword>
<organism evidence="14 15">
    <name type="scientific">Anatilimnocola aggregata</name>
    <dbReference type="NCBI Taxonomy" id="2528021"/>
    <lineage>
        <taxon>Bacteria</taxon>
        <taxon>Pseudomonadati</taxon>
        <taxon>Planctomycetota</taxon>
        <taxon>Planctomycetia</taxon>
        <taxon>Pirellulales</taxon>
        <taxon>Pirellulaceae</taxon>
        <taxon>Anatilimnocola</taxon>
    </lineage>
</organism>
<evidence type="ECO:0000256" key="5">
    <source>
        <dbReference type="ARBA" id="ARBA00022723"/>
    </source>
</evidence>
<keyword evidence="10 11" id="KW-0411">Iron-sulfur</keyword>
<dbReference type="Pfam" id="PF00175">
    <property type="entry name" value="NAD_binding_1"/>
    <property type="match status" value="1"/>
</dbReference>
<evidence type="ECO:0000256" key="12">
    <source>
        <dbReference type="PIRSR" id="PIRSR006816-2"/>
    </source>
</evidence>
<dbReference type="InterPro" id="IPR008333">
    <property type="entry name" value="Cbr1-like_FAD-bd_dom"/>
</dbReference>
<accession>A0A517YAX1</accession>
<feature type="binding site" evidence="11 12">
    <location>
        <position position="276"/>
    </location>
    <ligand>
        <name>[2Fe-2S] cluster</name>
        <dbReference type="ChEBI" id="CHEBI:190135"/>
    </ligand>
</feature>
<dbReference type="InterPro" id="IPR023455">
    <property type="entry name" value="Dihydroorotate_DHASE_ETsu"/>
</dbReference>
<comment type="function">
    <text evidence="11">Responsible for channeling the electrons from the oxidation of dihydroorotate from the FMN redox center in the PyrD type B subunit to the ultimate electron acceptor NAD(+).</text>
</comment>
<comment type="cofactor">
    <cofactor evidence="12">
        <name>[2Fe-2S] cluster</name>
        <dbReference type="ChEBI" id="CHEBI:190135"/>
    </cofactor>
    <text evidence="12">Binds 1 [2Fe-2S] cluster per subunit.</text>
</comment>
<dbReference type="Proteomes" id="UP000315017">
    <property type="component" value="Chromosome"/>
</dbReference>
<dbReference type="InterPro" id="IPR050353">
    <property type="entry name" value="PyrK_electron_transfer"/>
</dbReference>
<dbReference type="InterPro" id="IPR037117">
    <property type="entry name" value="Dihydroorotate_DH_ele_sf"/>
</dbReference>
<evidence type="ECO:0000256" key="3">
    <source>
        <dbReference type="ARBA" id="ARBA00022630"/>
    </source>
</evidence>
<keyword evidence="4 11" id="KW-0001">2Fe-2S</keyword>
<dbReference type="InterPro" id="IPR019480">
    <property type="entry name" value="Dihydroorotate_DH_Fe-S-bd"/>
</dbReference>
<feature type="binding site" evidence="11 12">
    <location>
        <position position="259"/>
    </location>
    <ligand>
        <name>[2Fe-2S] cluster</name>
        <dbReference type="ChEBI" id="CHEBI:190135"/>
    </ligand>
</feature>
<evidence type="ECO:0000256" key="9">
    <source>
        <dbReference type="ARBA" id="ARBA00023004"/>
    </source>
</evidence>
<sequence length="289" mass="31680">MSVAHAPYLADSAVQRSVEIVENIELARDTWRVRFRFPELAAKITPGQFVMLKLAGFNDPLLGRPLAMYDVQGNAQGEATDVDVVYLVKGKLTSRLCNLQPGQRLDVWGPLGNGFQPQPTEHLIMVAGGIGQTPFLALAKEYLGLARFGLPQRSAPPARRVTFCYGARNQSYFAGVEDFEALGVDVRLATDDGSRGKKGLVTDLLREVLAEDRGQPRIVCCGPEPMMEAVSLLAAQQRVPCQISLETPMACGIGICFTCVAKVRDEDGEWDYRRTCVEGPVFDSSCIVW</sequence>
<evidence type="ECO:0000256" key="6">
    <source>
        <dbReference type="ARBA" id="ARBA00022827"/>
    </source>
</evidence>
<keyword evidence="8 11" id="KW-0249">Electron transport</keyword>
<proteinExistence type="inferred from homology"/>
<dbReference type="SUPFAM" id="SSF63380">
    <property type="entry name" value="Riboflavin synthase domain-like"/>
    <property type="match status" value="1"/>
</dbReference>
<dbReference type="GO" id="GO:0016491">
    <property type="term" value="F:oxidoreductase activity"/>
    <property type="evidence" value="ECO:0007669"/>
    <property type="project" value="InterPro"/>
</dbReference>
<comment type="subunit">
    <text evidence="11">Heterotetramer of 2 PyrK and 2 PyrD type B subunits.</text>
</comment>
<evidence type="ECO:0000256" key="2">
    <source>
        <dbReference type="ARBA" id="ARBA00022448"/>
    </source>
</evidence>
<dbReference type="PIRSF" id="PIRSF006816">
    <property type="entry name" value="Cyc3_hyd_g"/>
    <property type="match status" value="1"/>
</dbReference>
<dbReference type="GO" id="GO:0046872">
    <property type="term" value="F:metal ion binding"/>
    <property type="evidence" value="ECO:0007669"/>
    <property type="project" value="UniProtKB-KW"/>
</dbReference>
<dbReference type="GO" id="GO:0044205">
    <property type="term" value="P:'de novo' UMP biosynthetic process"/>
    <property type="evidence" value="ECO:0007669"/>
    <property type="project" value="UniProtKB-UniRule"/>
</dbReference>
<dbReference type="PANTHER" id="PTHR43513:SF3">
    <property type="entry name" value="DIHYDROOROTATE DEHYDROGENASE B (NAD(+)), ELECTRON TRANSFER SUBUNIT-RELATED"/>
    <property type="match status" value="1"/>
</dbReference>
<gene>
    <name evidence="11 14" type="primary">pyrK</name>
    <name evidence="14" type="ORF">ETAA8_24700</name>
</gene>
<evidence type="ECO:0000259" key="13">
    <source>
        <dbReference type="PROSITE" id="PS51384"/>
    </source>
</evidence>
<dbReference type="Gene3D" id="3.40.50.80">
    <property type="entry name" value="Nucleotide-binding domain of ferredoxin-NADP reductase (FNR) module"/>
    <property type="match status" value="1"/>
</dbReference>
<dbReference type="PROSITE" id="PS51384">
    <property type="entry name" value="FAD_FR"/>
    <property type="match status" value="1"/>
</dbReference>
<evidence type="ECO:0000256" key="1">
    <source>
        <dbReference type="ARBA" id="ARBA00006422"/>
    </source>
</evidence>
<dbReference type="OrthoDB" id="9789468at2"/>
<comment type="cofactor">
    <cofactor evidence="11">
        <name>FAD</name>
        <dbReference type="ChEBI" id="CHEBI:57692"/>
    </cofactor>
    <text evidence="11">Binds 1 FAD per subunit.</text>
</comment>
<dbReference type="InterPro" id="IPR039261">
    <property type="entry name" value="FNR_nucleotide-bd"/>
</dbReference>
<dbReference type="GO" id="GO:0051537">
    <property type="term" value="F:2 iron, 2 sulfur cluster binding"/>
    <property type="evidence" value="ECO:0007669"/>
    <property type="project" value="UniProtKB-KW"/>
</dbReference>
<comment type="similarity">
    <text evidence="1 11">Belongs to the PyrK family.</text>
</comment>
<evidence type="ECO:0000256" key="11">
    <source>
        <dbReference type="HAMAP-Rule" id="MF_01211"/>
    </source>
</evidence>